<keyword evidence="2" id="KW-1185">Reference proteome</keyword>
<reference evidence="1" key="1">
    <citation type="submission" date="2016-10" db="EMBL/GenBank/DDBJ databases">
        <authorList>
            <person name="Wang S."/>
            <person name="Zhu B."/>
        </authorList>
    </citation>
    <scope>NUCLEOTIDE SEQUENCE</scope>
    <source>
        <strain evidence="1">JCM 8580</strain>
    </source>
</reference>
<dbReference type="EMBL" id="MKXD01000003">
    <property type="protein sequence ID" value="OLR18052.1"/>
    <property type="molecule type" value="Genomic_DNA"/>
</dbReference>
<evidence type="ECO:0000313" key="2">
    <source>
        <dbReference type="Proteomes" id="UP000187000"/>
    </source>
</evidence>
<sequence length="92" mass="10482">MKLAGVIRTCIDKKEGKAKEFERAKGKGNISVTKKEEYCRDEPRLAGRRDAIISIAGLLRFFSLDTLVDFFTVNRHFFRSIDPNTYLVALNA</sequence>
<evidence type="ECO:0000313" key="1">
    <source>
        <dbReference type="EMBL" id="OLR18052.1"/>
    </source>
</evidence>
<gene>
    <name evidence="1" type="ORF">BH713_16255</name>
</gene>
<dbReference type="Proteomes" id="UP000187000">
    <property type="component" value="Unassembled WGS sequence"/>
</dbReference>
<protein>
    <submittedName>
        <fullName evidence="1">Uncharacterized protein</fullName>
    </submittedName>
</protein>
<proteinExistence type="predicted"/>
<accession>A0ACC8S3G3</accession>
<comment type="caution">
    <text evidence="1">The sequence shown here is derived from an EMBL/GenBank/DDBJ whole genome shotgun (WGS) entry which is preliminary data.</text>
</comment>
<name>A0ACC8S3G3_9ENTR</name>
<organism evidence="1 2">
    <name type="scientific">Enterobacter kobei</name>
    <dbReference type="NCBI Taxonomy" id="208224"/>
    <lineage>
        <taxon>Bacteria</taxon>
        <taxon>Pseudomonadati</taxon>
        <taxon>Pseudomonadota</taxon>
        <taxon>Gammaproteobacteria</taxon>
        <taxon>Enterobacterales</taxon>
        <taxon>Enterobacteriaceae</taxon>
        <taxon>Enterobacter</taxon>
        <taxon>Enterobacter cloacae complex</taxon>
    </lineage>
</organism>